<evidence type="ECO:0000313" key="2">
    <source>
        <dbReference type="EMBL" id="KAK1381312.1"/>
    </source>
</evidence>
<dbReference type="AlphaFoldDB" id="A0AAD8IB84"/>
<name>A0AAD8IB84_9APIA</name>
<evidence type="ECO:0000259" key="1">
    <source>
        <dbReference type="Pfam" id="PF04601"/>
    </source>
</evidence>
<dbReference type="Pfam" id="PF04601">
    <property type="entry name" value="DUF569"/>
    <property type="match status" value="1"/>
</dbReference>
<organism evidence="2 3">
    <name type="scientific">Heracleum sosnowskyi</name>
    <dbReference type="NCBI Taxonomy" id="360622"/>
    <lineage>
        <taxon>Eukaryota</taxon>
        <taxon>Viridiplantae</taxon>
        <taxon>Streptophyta</taxon>
        <taxon>Embryophyta</taxon>
        <taxon>Tracheophyta</taxon>
        <taxon>Spermatophyta</taxon>
        <taxon>Magnoliopsida</taxon>
        <taxon>eudicotyledons</taxon>
        <taxon>Gunneridae</taxon>
        <taxon>Pentapetalae</taxon>
        <taxon>asterids</taxon>
        <taxon>campanulids</taxon>
        <taxon>Apiales</taxon>
        <taxon>Apiaceae</taxon>
        <taxon>Apioideae</taxon>
        <taxon>apioid superclade</taxon>
        <taxon>Tordylieae</taxon>
        <taxon>Tordyliinae</taxon>
        <taxon>Heracleum</taxon>
    </lineage>
</organism>
<feature type="domain" description="DUF569" evidence="1">
    <location>
        <begin position="1"/>
        <end position="115"/>
    </location>
</feature>
<sequence length="119" mass="13281">MEFFNKKAIRLKSHLNKYLVASDDQESVRQSRNGFSPKATWLVYPVNDAGDLIRLKTCYGKYLSASNSAFLLGMTGNKVEQKFPKSNVDFSGEPEHDGFHVNLKGFGGGYLRGFGRALV</sequence>
<proteinExistence type="predicted"/>
<dbReference type="PANTHER" id="PTHR31205">
    <property type="entry name" value="ACTIN CROSS-LINKING PROTEIN (DUF569)"/>
    <property type="match status" value="1"/>
</dbReference>
<dbReference type="InterPro" id="IPR008999">
    <property type="entry name" value="Actin-crosslinking"/>
</dbReference>
<reference evidence="2" key="2">
    <citation type="submission" date="2023-05" db="EMBL/GenBank/DDBJ databases">
        <authorList>
            <person name="Schelkunov M.I."/>
        </authorList>
    </citation>
    <scope>NUCLEOTIDE SEQUENCE</scope>
    <source>
        <strain evidence="2">Hsosn_3</strain>
        <tissue evidence="2">Leaf</tissue>
    </source>
</reference>
<dbReference type="SUPFAM" id="SSF50405">
    <property type="entry name" value="Actin-crosslinking proteins"/>
    <property type="match status" value="1"/>
</dbReference>
<dbReference type="CDD" id="cd23340">
    <property type="entry name" value="beta-trefoil_FSCN_ACP-like"/>
    <property type="match status" value="1"/>
</dbReference>
<reference evidence="2" key="1">
    <citation type="submission" date="2023-02" db="EMBL/GenBank/DDBJ databases">
        <title>Genome of toxic invasive species Heracleum sosnowskyi carries increased number of genes despite the absence of recent whole-genome duplications.</title>
        <authorList>
            <person name="Schelkunov M."/>
            <person name="Shtratnikova V."/>
            <person name="Makarenko M."/>
            <person name="Klepikova A."/>
            <person name="Omelchenko D."/>
            <person name="Novikova G."/>
            <person name="Obukhova E."/>
            <person name="Bogdanov V."/>
            <person name="Penin A."/>
            <person name="Logacheva M."/>
        </authorList>
    </citation>
    <scope>NUCLEOTIDE SEQUENCE</scope>
    <source>
        <strain evidence="2">Hsosn_3</strain>
        <tissue evidence="2">Leaf</tissue>
    </source>
</reference>
<evidence type="ECO:0000313" key="3">
    <source>
        <dbReference type="Proteomes" id="UP001237642"/>
    </source>
</evidence>
<keyword evidence="3" id="KW-1185">Reference proteome</keyword>
<dbReference type="PANTHER" id="PTHR31205:SF93">
    <property type="entry name" value="DUF569 DOMAIN-CONTAINING PROTEIN"/>
    <property type="match status" value="1"/>
</dbReference>
<accession>A0AAD8IB84</accession>
<dbReference type="InterPro" id="IPR007679">
    <property type="entry name" value="DUF569"/>
</dbReference>
<dbReference type="Gene3D" id="2.80.10.50">
    <property type="match status" value="1"/>
</dbReference>
<comment type="caution">
    <text evidence="2">The sequence shown here is derived from an EMBL/GenBank/DDBJ whole genome shotgun (WGS) entry which is preliminary data.</text>
</comment>
<gene>
    <name evidence="2" type="ORF">POM88_028056</name>
</gene>
<protein>
    <submittedName>
        <fullName evidence="2">DUF569 domain-containing protein</fullName>
    </submittedName>
</protein>
<dbReference type="EMBL" id="JAUIZM010000006">
    <property type="protein sequence ID" value="KAK1381312.1"/>
    <property type="molecule type" value="Genomic_DNA"/>
</dbReference>
<dbReference type="Proteomes" id="UP001237642">
    <property type="component" value="Unassembled WGS sequence"/>
</dbReference>